<dbReference type="Proteomes" id="UP000488295">
    <property type="component" value="Unassembled WGS sequence"/>
</dbReference>
<sequence length="134" mass="15692">MGGRGSASGISDKGRKYGTEYRTLFQSNNIKFIKYDISKSATSPYETRSNHRIYVTINNKNEPKYITMYRNNGKRLAQIDISGPAHTQAGRKFETPHIHVGYEHQGSYVRNLNFWEKRLLSRTKNIWYNKRKDK</sequence>
<protein>
    <submittedName>
        <fullName evidence="1">Uncharacterized protein</fullName>
    </submittedName>
</protein>
<gene>
    <name evidence="1" type="ORF">GJU95_08960</name>
</gene>
<evidence type="ECO:0000313" key="1">
    <source>
        <dbReference type="EMBL" id="MTE03888.1"/>
    </source>
</evidence>
<comment type="caution">
    <text evidence="1">The sequence shown here is derived from an EMBL/GenBank/DDBJ whole genome shotgun (WGS) entry which is preliminary data.</text>
</comment>
<accession>A0A9X4XCU3</accession>
<dbReference type="AlphaFoldDB" id="A0A9X4XCU3"/>
<proteinExistence type="predicted"/>
<name>A0A9X4XCU3_LACJH</name>
<reference evidence="1 2" key="1">
    <citation type="submission" date="2019-11" db="EMBL/GenBank/DDBJ databases">
        <title>Gastrointestinal microbiota of Peromyscus leucopus.</title>
        <authorList>
            <person name="Milovic A."/>
            <person name="Bassam K."/>
            <person name="Barbour A.G."/>
        </authorList>
    </citation>
    <scope>NUCLEOTIDE SEQUENCE [LARGE SCALE GENOMIC DNA]</scope>
    <source>
        <strain evidence="1 2">LL8</strain>
    </source>
</reference>
<organism evidence="1 2">
    <name type="scientific">Lactobacillus johnsonii</name>
    <dbReference type="NCBI Taxonomy" id="33959"/>
    <lineage>
        <taxon>Bacteria</taxon>
        <taxon>Bacillati</taxon>
        <taxon>Bacillota</taxon>
        <taxon>Bacilli</taxon>
        <taxon>Lactobacillales</taxon>
        <taxon>Lactobacillaceae</taxon>
        <taxon>Lactobacillus</taxon>
    </lineage>
</organism>
<dbReference type="RefSeq" id="WP_151498215.1">
    <property type="nucleotide sequence ID" value="NZ_CP195714.1"/>
</dbReference>
<dbReference type="EMBL" id="WKKC01000030">
    <property type="protein sequence ID" value="MTE03888.1"/>
    <property type="molecule type" value="Genomic_DNA"/>
</dbReference>
<evidence type="ECO:0000313" key="2">
    <source>
        <dbReference type="Proteomes" id="UP000488295"/>
    </source>
</evidence>